<sequence>MLAVTGATGFVGRALLGRLVRDGRPVRALTRSGPSGPGQVCIGDIGPDTDWRAALAGVRCVVHCAARVHVMADHHPDPLAAYRAVNTAGTERLARQAAQAGVRRLVLVSTVKVLGERSLPGQPLSANSPAQPEDPYGRSKHEAEQALWAVARETGLEAVVVRPPLVYGPGVGANFRALMRWVAQGRPLPLGAIRNQRSLVGIHNLVDLLVRCTDHPQAPGRAWLVSDGHDLSTPDLVRAMAAATGRPARLWPVPVPALQLAGRLTGRAAAVARLTESLQVDISDTVRQLDWRPPYPVDIELARTAEALA</sequence>
<proteinExistence type="predicted"/>
<reference evidence="4" key="1">
    <citation type="journal article" date="2019" name="Int. J. Syst. Evol. Microbiol.">
        <title>The Global Catalogue of Microorganisms (GCM) 10K type strain sequencing project: providing services to taxonomists for standard genome sequencing and annotation.</title>
        <authorList>
            <consortium name="The Broad Institute Genomics Platform"/>
            <consortium name="The Broad Institute Genome Sequencing Center for Infectious Disease"/>
            <person name="Wu L."/>
            <person name="Ma J."/>
        </authorList>
    </citation>
    <scope>NUCLEOTIDE SEQUENCE [LARGE SCALE GENOMIC DNA]</scope>
    <source>
        <strain evidence="4">NBRC 109341</strain>
    </source>
</reference>
<dbReference type="EMBL" id="BSPB01000007">
    <property type="protein sequence ID" value="GLS13889.1"/>
    <property type="molecule type" value="Genomic_DNA"/>
</dbReference>
<dbReference type="Pfam" id="PF01370">
    <property type="entry name" value="Epimerase"/>
    <property type="match status" value="1"/>
</dbReference>
<feature type="domain" description="NAD-dependent epimerase/dehydratase" evidence="2">
    <location>
        <begin position="3"/>
        <end position="218"/>
    </location>
</feature>
<dbReference type="PANTHER" id="PTHR48079:SF6">
    <property type="entry name" value="NAD(P)-BINDING DOMAIN-CONTAINING PROTEIN-RELATED"/>
    <property type="match status" value="1"/>
</dbReference>
<protein>
    <submittedName>
        <fullName evidence="3">UDP-glucose 4-epimerase</fullName>
    </submittedName>
</protein>
<comment type="caution">
    <text evidence="3">The sequence shown here is derived from an EMBL/GenBank/DDBJ whole genome shotgun (WGS) entry which is preliminary data.</text>
</comment>
<evidence type="ECO:0000313" key="4">
    <source>
        <dbReference type="Proteomes" id="UP001156903"/>
    </source>
</evidence>
<name>A0ABQ6C4G3_9BURK</name>
<evidence type="ECO:0000256" key="1">
    <source>
        <dbReference type="SAM" id="MobiDB-lite"/>
    </source>
</evidence>
<accession>A0ABQ6C4G3</accession>
<dbReference type="InterPro" id="IPR001509">
    <property type="entry name" value="Epimerase_deHydtase"/>
</dbReference>
<dbReference type="Proteomes" id="UP001156903">
    <property type="component" value="Unassembled WGS sequence"/>
</dbReference>
<keyword evidence="4" id="KW-1185">Reference proteome</keyword>
<gene>
    <name evidence="3" type="ORF">GCM10007935_13190</name>
</gene>
<dbReference type="Gene3D" id="3.40.50.720">
    <property type="entry name" value="NAD(P)-binding Rossmann-like Domain"/>
    <property type="match status" value="1"/>
</dbReference>
<dbReference type="PANTHER" id="PTHR48079">
    <property type="entry name" value="PROTEIN YEEZ"/>
    <property type="match status" value="1"/>
</dbReference>
<organism evidence="3 4">
    <name type="scientific">Hydrogenophaga electricum</name>
    <dbReference type="NCBI Taxonomy" id="1230953"/>
    <lineage>
        <taxon>Bacteria</taxon>
        <taxon>Pseudomonadati</taxon>
        <taxon>Pseudomonadota</taxon>
        <taxon>Betaproteobacteria</taxon>
        <taxon>Burkholderiales</taxon>
        <taxon>Comamonadaceae</taxon>
        <taxon>Hydrogenophaga</taxon>
    </lineage>
</organism>
<evidence type="ECO:0000259" key="2">
    <source>
        <dbReference type="Pfam" id="PF01370"/>
    </source>
</evidence>
<dbReference type="CDD" id="cd05232">
    <property type="entry name" value="UDP_G4E_4_SDR_e"/>
    <property type="match status" value="1"/>
</dbReference>
<dbReference type="SUPFAM" id="SSF51735">
    <property type="entry name" value="NAD(P)-binding Rossmann-fold domains"/>
    <property type="match status" value="1"/>
</dbReference>
<feature type="region of interest" description="Disordered" evidence="1">
    <location>
        <begin position="119"/>
        <end position="139"/>
    </location>
</feature>
<dbReference type="InterPro" id="IPR051783">
    <property type="entry name" value="NAD(P)-dependent_oxidoreduct"/>
</dbReference>
<evidence type="ECO:0000313" key="3">
    <source>
        <dbReference type="EMBL" id="GLS13889.1"/>
    </source>
</evidence>
<dbReference type="InterPro" id="IPR036291">
    <property type="entry name" value="NAD(P)-bd_dom_sf"/>
</dbReference>
<dbReference type="RefSeq" id="WP_284307168.1">
    <property type="nucleotide sequence ID" value="NZ_BSPB01000007.1"/>
</dbReference>